<dbReference type="InterPro" id="IPR032675">
    <property type="entry name" value="LRR_dom_sf"/>
</dbReference>
<dbReference type="Gene3D" id="3.80.10.10">
    <property type="entry name" value="Ribonuclease Inhibitor"/>
    <property type="match status" value="1"/>
</dbReference>
<keyword evidence="3" id="KW-1185">Reference proteome</keyword>
<organism evidence="2 3">
    <name type="scientific">Andalucia godoyi</name>
    <name type="common">Flagellate</name>
    <dbReference type="NCBI Taxonomy" id="505711"/>
    <lineage>
        <taxon>Eukaryota</taxon>
        <taxon>Discoba</taxon>
        <taxon>Jakobida</taxon>
        <taxon>Andalucina</taxon>
        <taxon>Andaluciidae</taxon>
        <taxon>Andalucia</taxon>
    </lineage>
</organism>
<evidence type="ECO:0000313" key="2">
    <source>
        <dbReference type="EMBL" id="KAF0853093.1"/>
    </source>
</evidence>
<name>A0A8K0F2K5_ANDGO</name>
<feature type="region of interest" description="Disordered" evidence="1">
    <location>
        <begin position="251"/>
        <end position="272"/>
    </location>
</feature>
<evidence type="ECO:0000313" key="3">
    <source>
        <dbReference type="Proteomes" id="UP000799049"/>
    </source>
</evidence>
<reference evidence="2" key="1">
    <citation type="submission" date="2019-09" db="EMBL/GenBank/DDBJ databases">
        <title>The Mitochondrial Proteome of the Jakobid, Andalucia godoyi, a Protist With the Most Gene-Rich and Bacteria-Like Mitochondrial Genome.</title>
        <authorList>
            <person name="Gray M.W."/>
            <person name="Burger G."/>
            <person name="Derelle R."/>
            <person name="Klimes V."/>
            <person name="Leger M."/>
            <person name="Sarrasin M."/>
            <person name="Vlcek C."/>
            <person name="Roger A.J."/>
            <person name="Elias M."/>
            <person name="Lang B.F."/>
        </authorList>
    </citation>
    <scope>NUCLEOTIDE SEQUENCE</scope>
    <source>
        <strain evidence="2">And28</strain>
    </source>
</reference>
<dbReference type="EMBL" id="VRVR01000003">
    <property type="protein sequence ID" value="KAF0853093.1"/>
    <property type="molecule type" value="Genomic_DNA"/>
</dbReference>
<gene>
    <name evidence="2" type="ORF">ANDGO_05442</name>
</gene>
<dbReference type="Proteomes" id="UP000799049">
    <property type="component" value="Unassembled WGS sequence"/>
</dbReference>
<comment type="caution">
    <text evidence="2">The sequence shown here is derived from an EMBL/GenBank/DDBJ whole genome shotgun (WGS) entry which is preliminary data.</text>
</comment>
<sequence>MTSHLRRSVLGDASLQPRIVQYLCAEDAYSVGRSMKCAVWMAHYALARLLERDLTLRCTRYTFTLAEESLAEMQKWIFRVPDEVRKLVQCVSLSDLAGSVDVQVLIDWWRLISSAFPHVNALSLSRFEVDLSSVNTEVASARQCFAVLAGNECFRNRLHTLRCYRVSFVVYEGPAMISCETSEFEAMCSTPFKSLKHLEWDCNVGVRSPGSESQRLVRHANAVAAAPFLPTIQSLSLGSLRHGGLANGTSGAVAGGASDPSATEDGKESRRSNHSLGKLVVVLAQRALQLQRVSTRLCSVLDASPWWEALQSHLNGTQGLRLLDIEYIPKNDAEEDVIQLFRSSPIHDSLALSVPCVESVTEGFWDILTDCKWTECTQELSLNRIKPHSDAALRANCPLAFLELPLVKLELSETWFMDTVLLSAFQDSSGAGAPLRKTLRQLVISEDPNFAMHGMNRFALEAVLSAHPWTALEEFVFGTSDQTTKLVYRIEDVLPMVNAPNLRSLTFSGLPASARTAEHVRMHLSTMPNFSKLVEVRLERMSYPKQSAPSSSSWGVTFSPAFEGTEELLPMFASLSATGIRHLCIKDSGLSSDSVKNALAIAKQCGPLSLFSSLETLDLTGNRLCRQGLQALWEGGDVLPNLRVLVVDTNRPLSADAVSEVAQTLQSRAVLPHLNRLSCQSRNPKWNRDANVRCRPDPIVSKVSAAAGAALADHPTFQRIDCVYIK</sequence>
<proteinExistence type="predicted"/>
<protein>
    <submittedName>
        <fullName evidence="2">Putative mitochondrial protein</fullName>
    </submittedName>
</protein>
<accession>A0A8K0F2K5</accession>
<dbReference type="AlphaFoldDB" id="A0A8K0F2K5"/>
<dbReference type="SUPFAM" id="SSF52047">
    <property type="entry name" value="RNI-like"/>
    <property type="match status" value="1"/>
</dbReference>
<evidence type="ECO:0000256" key="1">
    <source>
        <dbReference type="SAM" id="MobiDB-lite"/>
    </source>
</evidence>